<evidence type="ECO:0008006" key="3">
    <source>
        <dbReference type="Google" id="ProtNLM"/>
    </source>
</evidence>
<evidence type="ECO:0000313" key="2">
    <source>
        <dbReference type="Proteomes" id="UP000660070"/>
    </source>
</evidence>
<evidence type="ECO:0000313" key="1">
    <source>
        <dbReference type="EMBL" id="MBF8456005.1"/>
    </source>
</evidence>
<dbReference type="EMBL" id="JADPVI010000001">
    <property type="protein sequence ID" value="MBF8456005.1"/>
    <property type="molecule type" value="Genomic_DNA"/>
</dbReference>
<name>A0ABS0F8H5_9FLAO</name>
<proteinExistence type="predicted"/>
<dbReference type="RefSeq" id="WP_196078552.1">
    <property type="nucleotide sequence ID" value="NZ_JADPVI010000001.1"/>
</dbReference>
<organism evidence="1 2">
    <name type="scientific">Kaistella gelatinilytica</name>
    <dbReference type="NCBI Taxonomy" id="2787636"/>
    <lineage>
        <taxon>Bacteria</taxon>
        <taxon>Pseudomonadati</taxon>
        <taxon>Bacteroidota</taxon>
        <taxon>Flavobacteriia</taxon>
        <taxon>Flavobacteriales</taxon>
        <taxon>Weeksellaceae</taxon>
        <taxon>Chryseobacterium group</taxon>
        <taxon>Kaistella</taxon>
    </lineage>
</organism>
<reference evidence="1 2" key="1">
    <citation type="submission" date="2020-11" db="EMBL/GenBank/DDBJ databases">
        <title>Kaistella gelatinilytica sp. nov., a flavobacterium isolated from Antarctic Soil.</title>
        <authorList>
            <person name="Li J."/>
        </authorList>
    </citation>
    <scope>NUCLEOTIDE SEQUENCE [LARGE SCALE GENOMIC DNA]</scope>
    <source>
        <strain evidence="1 2">G5-32</strain>
    </source>
</reference>
<dbReference type="Proteomes" id="UP000660070">
    <property type="component" value="Unassembled WGS sequence"/>
</dbReference>
<dbReference type="Gene3D" id="1.10.260.40">
    <property type="entry name" value="lambda repressor-like DNA-binding domains"/>
    <property type="match status" value="1"/>
</dbReference>
<dbReference type="SUPFAM" id="SSF47413">
    <property type="entry name" value="lambda repressor-like DNA-binding domains"/>
    <property type="match status" value="1"/>
</dbReference>
<dbReference type="InterPro" id="IPR010982">
    <property type="entry name" value="Lambda_DNA-bd_dom_sf"/>
</dbReference>
<protein>
    <recommendedName>
        <fullName evidence="3">HTH cro/C1-type domain-containing protein</fullName>
    </recommendedName>
</protein>
<accession>A0ABS0F8H5</accession>
<keyword evidence="2" id="KW-1185">Reference proteome</keyword>
<comment type="caution">
    <text evidence="1">The sequence shown here is derived from an EMBL/GenBank/DDBJ whole genome shotgun (WGS) entry which is preliminary data.</text>
</comment>
<gene>
    <name evidence="1" type="ORF">IV494_02325</name>
</gene>
<sequence length="108" mass="12689">MGTNRTYLQQGIHPYPHIGNLIRQKLKELNITSTEAARRLGVNSTNMHAYYKNPSLQFGIIWKLSIAINYDLLSDIMDHYPENFPKKIDPRIAEMEKELEIYKSLLRR</sequence>